<dbReference type="AlphaFoldDB" id="A0A2A2G595"/>
<feature type="compositionally biased region" description="Basic and acidic residues" evidence="1">
    <location>
        <begin position="24"/>
        <end position="37"/>
    </location>
</feature>
<comment type="caution">
    <text evidence="2">The sequence shown here is derived from an EMBL/GenBank/DDBJ whole genome shotgun (WGS) entry which is preliminary data.</text>
</comment>
<evidence type="ECO:0008006" key="4">
    <source>
        <dbReference type="Google" id="ProtNLM"/>
    </source>
</evidence>
<dbReference type="EMBL" id="NSKE01000012">
    <property type="protein sequence ID" value="PAU92946.1"/>
    <property type="molecule type" value="Genomic_DNA"/>
</dbReference>
<name>A0A2A2G595_9BACT</name>
<keyword evidence="3" id="KW-1185">Reference proteome</keyword>
<evidence type="ECO:0000313" key="3">
    <source>
        <dbReference type="Proteomes" id="UP000218831"/>
    </source>
</evidence>
<dbReference type="RefSeq" id="WP_095607602.1">
    <property type="nucleotide sequence ID" value="NZ_NSKE01000012.1"/>
</dbReference>
<accession>A0A2A2G595</accession>
<organism evidence="2 3">
    <name type="scientific">Fodinibius salipaludis</name>
    <dbReference type="NCBI Taxonomy" id="2032627"/>
    <lineage>
        <taxon>Bacteria</taxon>
        <taxon>Pseudomonadati</taxon>
        <taxon>Balneolota</taxon>
        <taxon>Balneolia</taxon>
        <taxon>Balneolales</taxon>
        <taxon>Balneolaceae</taxon>
        <taxon>Fodinibius</taxon>
    </lineage>
</organism>
<sequence>MNFNSRKEKVLESRSNQKSYKTAGEVEKERTPSSEKRIENVGLPNSFENSLSQSISKLKNKYDLSSKFLEDEYLELPNECRFKYRHDYQSLKENLPTDEEISSLVVFEETRIIGFGIAKYSKLNRTKIDIIDVDEFSRRSADLSTIWNYRDETFTIGVAHFMVSEFLPNLQRPIVANATNSRSRFIFKSFGFKSYSSNPCDLKLEQS</sequence>
<feature type="compositionally biased region" description="Basic and acidic residues" evidence="1">
    <location>
        <begin position="1"/>
        <end position="12"/>
    </location>
</feature>
<reference evidence="2 3" key="1">
    <citation type="submission" date="2017-08" db="EMBL/GenBank/DDBJ databases">
        <title>Aliifodinibius alkalisoli sp. nov., isolated from saline alkaline soil.</title>
        <authorList>
            <person name="Liu D."/>
            <person name="Zhang G."/>
        </authorList>
    </citation>
    <scope>NUCLEOTIDE SEQUENCE [LARGE SCALE GENOMIC DNA]</scope>
    <source>
        <strain evidence="2 3">WN023</strain>
    </source>
</reference>
<feature type="region of interest" description="Disordered" evidence="1">
    <location>
        <begin position="1"/>
        <end position="37"/>
    </location>
</feature>
<dbReference type="Proteomes" id="UP000218831">
    <property type="component" value="Unassembled WGS sequence"/>
</dbReference>
<evidence type="ECO:0000256" key="1">
    <source>
        <dbReference type="SAM" id="MobiDB-lite"/>
    </source>
</evidence>
<evidence type="ECO:0000313" key="2">
    <source>
        <dbReference type="EMBL" id="PAU92946.1"/>
    </source>
</evidence>
<protein>
    <recommendedName>
        <fullName evidence="4">N-acetyltransferase domain-containing protein</fullName>
    </recommendedName>
</protein>
<gene>
    <name evidence="2" type="ORF">CK503_14770</name>
</gene>
<proteinExistence type="predicted"/>